<evidence type="ECO:0000256" key="4">
    <source>
        <dbReference type="ARBA" id="ARBA00022692"/>
    </source>
</evidence>
<evidence type="ECO:0000313" key="9">
    <source>
        <dbReference type="EMBL" id="VVC99943.1"/>
    </source>
</evidence>
<proteinExistence type="inferred from homology"/>
<dbReference type="InterPro" id="IPR002159">
    <property type="entry name" value="CD36_fam"/>
</dbReference>
<evidence type="ECO:0000256" key="3">
    <source>
        <dbReference type="ARBA" id="ARBA00022475"/>
    </source>
</evidence>
<evidence type="ECO:0000256" key="6">
    <source>
        <dbReference type="ARBA" id="ARBA00023136"/>
    </source>
</evidence>
<dbReference type="Pfam" id="PF01130">
    <property type="entry name" value="CD36"/>
    <property type="match status" value="1"/>
</dbReference>
<organism evidence="9 10">
    <name type="scientific">Leptidea sinapis</name>
    <dbReference type="NCBI Taxonomy" id="189913"/>
    <lineage>
        <taxon>Eukaryota</taxon>
        <taxon>Metazoa</taxon>
        <taxon>Ecdysozoa</taxon>
        <taxon>Arthropoda</taxon>
        <taxon>Hexapoda</taxon>
        <taxon>Insecta</taxon>
        <taxon>Pterygota</taxon>
        <taxon>Neoptera</taxon>
        <taxon>Endopterygota</taxon>
        <taxon>Lepidoptera</taxon>
        <taxon>Glossata</taxon>
        <taxon>Ditrysia</taxon>
        <taxon>Papilionoidea</taxon>
        <taxon>Pieridae</taxon>
        <taxon>Dismorphiinae</taxon>
        <taxon>Leptidea</taxon>
    </lineage>
</organism>
<keyword evidence="3" id="KW-1003">Cell membrane</keyword>
<dbReference type="AlphaFoldDB" id="A0A5E4QQU9"/>
<evidence type="ECO:0000256" key="2">
    <source>
        <dbReference type="ARBA" id="ARBA00010532"/>
    </source>
</evidence>
<comment type="similarity">
    <text evidence="2">Belongs to the CD36 family.</text>
</comment>
<name>A0A5E4QQU9_9NEOP</name>
<feature type="transmembrane region" description="Helical" evidence="8">
    <location>
        <begin position="30"/>
        <end position="53"/>
    </location>
</feature>
<sequence>MLVYYCDVPASLKMKPKDHSCEGAGRTTHWIILIVVGALSLVNNPVLTVAKYVSRISPGTKFYDVLNQTNYPGAYIYTYIFNVTNGDRFISGEDHNLKVEEGTPNK</sequence>
<reference evidence="9 10" key="1">
    <citation type="submission" date="2017-07" db="EMBL/GenBank/DDBJ databases">
        <authorList>
            <person name="Talla V."/>
            <person name="Backstrom N."/>
        </authorList>
    </citation>
    <scope>NUCLEOTIDE SEQUENCE [LARGE SCALE GENOMIC DNA]</scope>
</reference>
<evidence type="ECO:0000256" key="8">
    <source>
        <dbReference type="SAM" id="Phobius"/>
    </source>
</evidence>
<evidence type="ECO:0000256" key="1">
    <source>
        <dbReference type="ARBA" id="ARBA00004236"/>
    </source>
</evidence>
<protein>
    <submittedName>
        <fullName evidence="9">Uncharacterized protein</fullName>
    </submittedName>
</protein>
<evidence type="ECO:0000256" key="5">
    <source>
        <dbReference type="ARBA" id="ARBA00022989"/>
    </source>
</evidence>
<dbReference type="Proteomes" id="UP000324832">
    <property type="component" value="Unassembled WGS sequence"/>
</dbReference>
<comment type="subcellular location">
    <subcellularLocation>
        <location evidence="1">Cell membrane</location>
    </subcellularLocation>
</comment>
<evidence type="ECO:0000256" key="7">
    <source>
        <dbReference type="ARBA" id="ARBA00023180"/>
    </source>
</evidence>
<dbReference type="GO" id="GO:0005886">
    <property type="term" value="C:plasma membrane"/>
    <property type="evidence" value="ECO:0007669"/>
    <property type="project" value="UniProtKB-SubCell"/>
</dbReference>
<keyword evidence="6 8" id="KW-0472">Membrane</keyword>
<keyword evidence="10" id="KW-1185">Reference proteome</keyword>
<keyword evidence="4 8" id="KW-0812">Transmembrane</keyword>
<keyword evidence="7" id="KW-0325">Glycoprotein</keyword>
<keyword evidence="5 8" id="KW-1133">Transmembrane helix</keyword>
<accession>A0A5E4QQU9</accession>
<dbReference type="EMBL" id="FZQP02004433">
    <property type="protein sequence ID" value="VVC99943.1"/>
    <property type="molecule type" value="Genomic_DNA"/>
</dbReference>
<evidence type="ECO:0000313" key="10">
    <source>
        <dbReference type="Proteomes" id="UP000324832"/>
    </source>
</evidence>
<gene>
    <name evidence="9" type="ORF">LSINAPIS_LOCUS10697</name>
</gene>